<evidence type="ECO:0000313" key="4">
    <source>
        <dbReference type="EMBL" id="MDN3578500.1"/>
    </source>
</evidence>
<dbReference type="Pfam" id="PF14246">
    <property type="entry name" value="TetR_C_7"/>
    <property type="match status" value="1"/>
</dbReference>
<dbReference type="Gene3D" id="1.10.357.10">
    <property type="entry name" value="Tetracycline Repressor, domain 2"/>
    <property type="match status" value="1"/>
</dbReference>
<dbReference type="PANTHER" id="PTHR30055">
    <property type="entry name" value="HTH-TYPE TRANSCRIPTIONAL REGULATOR RUTR"/>
    <property type="match status" value="1"/>
</dbReference>
<accession>A0ABT8B9K5</accession>
<dbReference type="InterPro" id="IPR039536">
    <property type="entry name" value="TetR_C_Proteobacteria"/>
</dbReference>
<protein>
    <submittedName>
        <fullName evidence="4">TetR/AcrR family transcriptional regulator</fullName>
    </submittedName>
</protein>
<dbReference type="PRINTS" id="PR00455">
    <property type="entry name" value="HTHTETR"/>
</dbReference>
<dbReference type="PROSITE" id="PS50977">
    <property type="entry name" value="HTH_TETR_2"/>
    <property type="match status" value="1"/>
</dbReference>
<dbReference type="Proteomes" id="UP001180081">
    <property type="component" value="Unassembled WGS sequence"/>
</dbReference>
<evidence type="ECO:0000313" key="5">
    <source>
        <dbReference type="Proteomes" id="UP001180081"/>
    </source>
</evidence>
<dbReference type="InterPro" id="IPR050109">
    <property type="entry name" value="HTH-type_TetR-like_transc_reg"/>
</dbReference>
<dbReference type="SUPFAM" id="SSF48498">
    <property type="entry name" value="Tetracyclin repressor-like, C-terminal domain"/>
    <property type="match status" value="1"/>
</dbReference>
<dbReference type="EMBL" id="JAUFPU010000018">
    <property type="protein sequence ID" value="MDN3578500.1"/>
    <property type="molecule type" value="Genomic_DNA"/>
</dbReference>
<name>A0ABT8B9K5_9NEIS</name>
<organism evidence="4 5">
    <name type="scientific">Chitinimonas viridis</name>
    <dbReference type="NCBI Taxonomy" id="664880"/>
    <lineage>
        <taxon>Bacteria</taxon>
        <taxon>Pseudomonadati</taxon>
        <taxon>Pseudomonadota</taxon>
        <taxon>Betaproteobacteria</taxon>
        <taxon>Neisseriales</taxon>
        <taxon>Chitinibacteraceae</taxon>
        <taxon>Chitinimonas</taxon>
    </lineage>
</organism>
<gene>
    <name evidence="4" type="ORF">QWZ03_17150</name>
</gene>
<dbReference type="InterPro" id="IPR001647">
    <property type="entry name" value="HTH_TetR"/>
</dbReference>
<reference evidence="4" key="2">
    <citation type="submission" date="2023-06" db="EMBL/GenBank/DDBJ databases">
        <authorList>
            <person name="Lucena T."/>
            <person name="Sun Q."/>
        </authorList>
    </citation>
    <scope>NUCLEOTIDE SEQUENCE</scope>
    <source>
        <strain evidence="4">CECT 7703</strain>
    </source>
</reference>
<feature type="DNA-binding region" description="H-T-H motif" evidence="2">
    <location>
        <begin position="39"/>
        <end position="58"/>
    </location>
</feature>
<dbReference type="SUPFAM" id="SSF46689">
    <property type="entry name" value="Homeodomain-like"/>
    <property type="match status" value="1"/>
</dbReference>
<reference evidence="4" key="1">
    <citation type="journal article" date="2014" name="Int. J. Syst. Evol. Microbiol.">
        <title>Complete genome of a new Firmicutes species belonging to the dominant human colonic microbiota ('Ruminococcus bicirculans') reveals two chromosomes and a selective capacity to utilize plant glucans.</title>
        <authorList>
            <consortium name="NISC Comparative Sequencing Program"/>
            <person name="Wegmann U."/>
            <person name="Louis P."/>
            <person name="Goesmann A."/>
            <person name="Henrissat B."/>
            <person name="Duncan S.H."/>
            <person name="Flint H.J."/>
        </authorList>
    </citation>
    <scope>NUCLEOTIDE SEQUENCE</scope>
    <source>
        <strain evidence="4">CECT 7703</strain>
    </source>
</reference>
<dbReference type="PANTHER" id="PTHR30055:SF146">
    <property type="entry name" value="HTH-TYPE TRANSCRIPTIONAL DUAL REGULATOR CECR"/>
    <property type="match status" value="1"/>
</dbReference>
<evidence type="ECO:0000256" key="1">
    <source>
        <dbReference type="ARBA" id="ARBA00023125"/>
    </source>
</evidence>
<dbReference type="Pfam" id="PF00440">
    <property type="entry name" value="TetR_N"/>
    <property type="match status" value="1"/>
</dbReference>
<dbReference type="InterPro" id="IPR036271">
    <property type="entry name" value="Tet_transcr_reg_TetR-rel_C_sf"/>
</dbReference>
<dbReference type="RefSeq" id="WP_290333838.1">
    <property type="nucleotide sequence ID" value="NZ_JAUFPU010000018.1"/>
</dbReference>
<keyword evidence="5" id="KW-1185">Reference proteome</keyword>
<sequence>MKNTTEHRQRGRPRDPERMRRLLEAARVHFLAQGYERASLDAIAQASGVSKMTIYSYFPSKQALFEAVVGARTNGAFEQAPTQQLDPRKPAESLRSIARQFLGLVQHESVRAHFRMMEATLGQQPEASMAFFQEGPDKAITMVAQYLTQVDAAGVLRIPQPRLAADLFLAMLQGESLIRLQLGLPALDASYLADQLEEAVQMMLCRYAPS</sequence>
<feature type="domain" description="HTH tetR-type" evidence="3">
    <location>
        <begin position="16"/>
        <end position="76"/>
    </location>
</feature>
<evidence type="ECO:0000259" key="3">
    <source>
        <dbReference type="PROSITE" id="PS50977"/>
    </source>
</evidence>
<evidence type="ECO:0000256" key="2">
    <source>
        <dbReference type="PROSITE-ProRule" id="PRU00335"/>
    </source>
</evidence>
<keyword evidence="1 2" id="KW-0238">DNA-binding</keyword>
<dbReference type="InterPro" id="IPR009057">
    <property type="entry name" value="Homeodomain-like_sf"/>
</dbReference>
<comment type="caution">
    <text evidence="4">The sequence shown here is derived from an EMBL/GenBank/DDBJ whole genome shotgun (WGS) entry which is preliminary data.</text>
</comment>
<proteinExistence type="predicted"/>